<reference evidence="1 2" key="1">
    <citation type="journal article" date="2023" name="G3 (Bethesda)">
        <title>A chromosome-level genome assembly of Zasmidium syzygii isolated from banana leaves.</title>
        <authorList>
            <person name="van Westerhoven A.C."/>
            <person name="Mehrabi R."/>
            <person name="Talebi R."/>
            <person name="Steentjes M.B.F."/>
            <person name="Corcolon B."/>
            <person name="Chong P.A."/>
            <person name="Kema G.H.J."/>
            <person name="Seidl M.F."/>
        </authorList>
    </citation>
    <scope>NUCLEOTIDE SEQUENCE [LARGE SCALE GENOMIC DNA]</scope>
    <source>
        <strain evidence="1 2">P124</strain>
    </source>
</reference>
<sequence length="157" mass="17095">MGDVKNSSTSITFPADFHEALNDVETSETNVGAIIKLDGPKEGDINWKASQVKLGRSLPPGAPKGRKGFKWLFGPLEASGYIDTDSYGLGVEVSILGIELGNIYGNLKEGVGLDVDLFLVSGSIMFHLLHSNQLWCKVRLSVKFDGSWDEDVYIVSF</sequence>
<dbReference type="EMBL" id="JAXOVC010000001">
    <property type="protein sequence ID" value="KAK4508033.1"/>
    <property type="molecule type" value="Genomic_DNA"/>
</dbReference>
<keyword evidence="2" id="KW-1185">Reference proteome</keyword>
<gene>
    <name evidence="1" type="ORF">PRZ48_001769</name>
</gene>
<proteinExistence type="predicted"/>
<protein>
    <submittedName>
        <fullName evidence="1">Uncharacterized protein</fullName>
    </submittedName>
</protein>
<evidence type="ECO:0000313" key="2">
    <source>
        <dbReference type="Proteomes" id="UP001305779"/>
    </source>
</evidence>
<organism evidence="1 2">
    <name type="scientific">Zasmidium cellare</name>
    <name type="common">Wine cellar mold</name>
    <name type="synonym">Racodium cellare</name>
    <dbReference type="NCBI Taxonomy" id="395010"/>
    <lineage>
        <taxon>Eukaryota</taxon>
        <taxon>Fungi</taxon>
        <taxon>Dikarya</taxon>
        <taxon>Ascomycota</taxon>
        <taxon>Pezizomycotina</taxon>
        <taxon>Dothideomycetes</taxon>
        <taxon>Dothideomycetidae</taxon>
        <taxon>Mycosphaerellales</taxon>
        <taxon>Mycosphaerellaceae</taxon>
        <taxon>Zasmidium</taxon>
    </lineage>
</organism>
<comment type="caution">
    <text evidence="1">The sequence shown here is derived from an EMBL/GenBank/DDBJ whole genome shotgun (WGS) entry which is preliminary data.</text>
</comment>
<accession>A0ABR0F423</accession>
<dbReference type="Proteomes" id="UP001305779">
    <property type="component" value="Unassembled WGS sequence"/>
</dbReference>
<evidence type="ECO:0000313" key="1">
    <source>
        <dbReference type="EMBL" id="KAK4508033.1"/>
    </source>
</evidence>
<name>A0ABR0F423_ZASCE</name>